<proteinExistence type="predicted"/>
<dbReference type="EMBL" id="GBXM01018509">
    <property type="protein sequence ID" value="JAH90068.1"/>
    <property type="molecule type" value="Transcribed_RNA"/>
</dbReference>
<reference evidence="1" key="2">
    <citation type="journal article" date="2015" name="Fish Shellfish Immunol.">
        <title>Early steps in the European eel (Anguilla anguilla)-Vibrio vulnificus interaction in the gills: Role of the RtxA13 toxin.</title>
        <authorList>
            <person name="Callol A."/>
            <person name="Pajuelo D."/>
            <person name="Ebbesson L."/>
            <person name="Teles M."/>
            <person name="MacKenzie S."/>
            <person name="Amaro C."/>
        </authorList>
    </citation>
    <scope>NUCLEOTIDE SEQUENCE</scope>
</reference>
<organism evidence="1">
    <name type="scientific">Anguilla anguilla</name>
    <name type="common">European freshwater eel</name>
    <name type="synonym">Muraena anguilla</name>
    <dbReference type="NCBI Taxonomy" id="7936"/>
    <lineage>
        <taxon>Eukaryota</taxon>
        <taxon>Metazoa</taxon>
        <taxon>Chordata</taxon>
        <taxon>Craniata</taxon>
        <taxon>Vertebrata</taxon>
        <taxon>Euteleostomi</taxon>
        <taxon>Actinopterygii</taxon>
        <taxon>Neopterygii</taxon>
        <taxon>Teleostei</taxon>
        <taxon>Anguilliformes</taxon>
        <taxon>Anguillidae</taxon>
        <taxon>Anguilla</taxon>
    </lineage>
</organism>
<sequence length="40" mass="4926">MFFLFYFLNLCQEKSHILNMYSRFINGVNIKVRVRKTIIQ</sequence>
<evidence type="ECO:0000313" key="1">
    <source>
        <dbReference type="EMBL" id="JAH90068.1"/>
    </source>
</evidence>
<protein>
    <submittedName>
        <fullName evidence="1">Uncharacterized protein</fullName>
    </submittedName>
</protein>
<accession>A0A0E9WKR3</accession>
<name>A0A0E9WKR3_ANGAN</name>
<reference evidence="1" key="1">
    <citation type="submission" date="2014-11" db="EMBL/GenBank/DDBJ databases">
        <authorList>
            <person name="Amaro Gonzalez C."/>
        </authorList>
    </citation>
    <scope>NUCLEOTIDE SEQUENCE</scope>
</reference>
<dbReference type="AlphaFoldDB" id="A0A0E9WKR3"/>